<proteinExistence type="predicted"/>
<feature type="compositionally biased region" description="Polar residues" evidence="2">
    <location>
        <begin position="116"/>
        <end position="130"/>
    </location>
</feature>
<keyword evidence="1" id="KW-0175">Coiled coil</keyword>
<evidence type="ECO:0000313" key="4">
    <source>
        <dbReference type="Proteomes" id="UP000323994"/>
    </source>
</evidence>
<evidence type="ECO:0000313" key="3">
    <source>
        <dbReference type="EMBL" id="KAA6439975.1"/>
    </source>
</evidence>
<dbReference type="EMBL" id="VBSN01000028">
    <property type="protein sequence ID" value="KAA6439975.1"/>
    <property type="molecule type" value="Genomic_DNA"/>
</dbReference>
<comment type="caution">
    <text evidence="3">The sequence shown here is derived from an EMBL/GenBank/DDBJ whole genome shotgun (WGS) entry which is preliminary data.</text>
</comment>
<sequence>MKTSKFENTIRQKLESIEPDFQEQDWAKMQRYMQAHTPPTFWQQYSSWIGYAAAASITTVMAFLYVNQLSKNNNLTADVKNLRNQIEVIKSTAAPAAKTDTIYIVQKESVDINDAPSANGNRNEYLTGNRNSDRYNSENQHAATAYPTAEKFSNSSEGSNALESKQHHEVLANAESSSDSAPDSDNALISKGPVSGKSLAIAKQGNPKSEAFTGNENTRSFDNERILGPEISLDNIGITTLHNEENSVSRKMNYNLASRISARQVNKSLLAVSAMVSKAQVPAKNIEKTNKTEKVIPELNLKVPYRFGGGLQAESNGTSKTILGEVLVTRKISISAGISWLKVKPMEFFTEKMFRDKNRKDFKRSHPDEVPLALEVFNIKVSPTMVQIPLTVAFRNTVKNDWSYYGSAGTNIRISSRESISFACRAPNNEFINQSFERKTDAPIVNSMNVSLGIEKVWHPIVVQAEGYLYTYFKPLTPLSHSGGPGVKVKLLYQIGGKM</sequence>
<evidence type="ECO:0008006" key="5">
    <source>
        <dbReference type="Google" id="ProtNLM"/>
    </source>
</evidence>
<dbReference type="RefSeq" id="WP_139011875.1">
    <property type="nucleotide sequence ID" value="NZ_VBSN01000028.1"/>
</dbReference>
<dbReference type="Proteomes" id="UP000323994">
    <property type="component" value="Unassembled WGS sequence"/>
</dbReference>
<feature type="compositionally biased region" description="Polar residues" evidence="2">
    <location>
        <begin position="151"/>
        <end position="163"/>
    </location>
</feature>
<accession>A0A5M8QUL0</accession>
<evidence type="ECO:0000256" key="2">
    <source>
        <dbReference type="SAM" id="MobiDB-lite"/>
    </source>
</evidence>
<dbReference type="AlphaFoldDB" id="A0A5M8QUL0"/>
<name>A0A5M8QUL0_9BACT</name>
<gene>
    <name evidence="3" type="ORF">FEM33_09740</name>
</gene>
<feature type="coiled-coil region" evidence="1">
    <location>
        <begin position="65"/>
        <end position="92"/>
    </location>
</feature>
<feature type="compositionally biased region" description="Low complexity" evidence="2">
    <location>
        <begin position="172"/>
        <end position="187"/>
    </location>
</feature>
<reference evidence="3 4" key="1">
    <citation type="submission" date="2019-05" db="EMBL/GenBank/DDBJ databases">
        <authorList>
            <person name="Qu J.-H."/>
        </authorList>
    </citation>
    <scope>NUCLEOTIDE SEQUENCE [LARGE SCALE GENOMIC DNA]</scope>
    <source>
        <strain evidence="3 4">NS28</strain>
    </source>
</reference>
<dbReference type="OrthoDB" id="916076at2"/>
<keyword evidence="4" id="KW-1185">Reference proteome</keyword>
<feature type="region of interest" description="Disordered" evidence="2">
    <location>
        <begin position="113"/>
        <end position="225"/>
    </location>
</feature>
<protein>
    <recommendedName>
        <fullName evidence="5">Outer membrane protein beta-barrel domain-containing protein</fullName>
    </recommendedName>
</protein>
<organism evidence="3 4">
    <name type="scientific">Dyadobacter flavalbus</name>
    <dbReference type="NCBI Taxonomy" id="2579942"/>
    <lineage>
        <taxon>Bacteria</taxon>
        <taxon>Pseudomonadati</taxon>
        <taxon>Bacteroidota</taxon>
        <taxon>Cytophagia</taxon>
        <taxon>Cytophagales</taxon>
        <taxon>Spirosomataceae</taxon>
        <taxon>Dyadobacter</taxon>
    </lineage>
</organism>
<evidence type="ECO:0000256" key="1">
    <source>
        <dbReference type="SAM" id="Coils"/>
    </source>
</evidence>